<keyword evidence="1" id="KW-0378">Hydrolase</keyword>
<dbReference type="InterPro" id="IPR050266">
    <property type="entry name" value="AB_hydrolase_sf"/>
</dbReference>
<dbReference type="PRINTS" id="PR00111">
    <property type="entry name" value="ABHYDROLASE"/>
</dbReference>
<evidence type="ECO:0000256" key="1">
    <source>
        <dbReference type="ARBA" id="ARBA00022801"/>
    </source>
</evidence>
<accession>A0A1F6A247</accession>
<dbReference type="InterPro" id="IPR029058">
    <property type="entry name" value="AB_hydrolase_fold"/>
</dbReference>
<evidence type="ECO:0000313" key="3">
    <source>
        <dbReference type="EMBL" id="OGG18387.1"/>
    </source>
</evidence>
<feature type="domain" description="AB hydrolase-1" evidence="2">
    <location>
        <begin position="14"/>
        <end position="227"/>
    </location>
</feature>
<comment type="caution">
    <text evidence="3">The sequence shown here is derived from an EMBL/GenBank/DDBJ whole genome shotgun (WGS) entry which is preliminary data.</text>
</comment>
<sequence>MLNFKKTGKGEKTLVFLHGWSKDLSSWDEVVDQLKDEYTCYALDLPGFGKSPLSRPYGLEDYAEDIKGFLVREKVSRAILVGHSYGGRVAIKLASGKPEFLDKLILVDSAGIKSRSWKIKILKFVTNFTPRDLKDGMRFLWPYVASEDYRGSFGLLRETMKKVVEEDLAPALEKISAPTLIVWGESDHTTPLWMGRLMHEGIRGSKLVIIPGGDHGVPYRRSKEVAKTISEFLHD</sequence>
<gene>
    <name evidence="3" type="ORF">A2721_00370</name>
</gene>
<dbReference type="AlphaFoldDB" id="A0A1F6A247"/>
<dbReference type="GO" id="GO:0016020">
    <property type="term" value="C:membrane"/>
    <property type="evidence" value="ECO:0007669"/>
    <property type="project" value="TreeGrafter"/>
</dbReference>
<evidence type="ECO:0000313" key="4">
    <source>
        <dbReference type="Proteomes" id="UP000177871"/>
    </source>
</evidence>
<dbReference type="PANTHER" id="PTHR43798:SF31">
    <property type="entry name" value="AB HYDROLASE SUPERFAMILY PROTEIN YCLE"/>
    <property type="match status" value="1"/>
</dbReference>
<dbReference type="InterPro" id="IPR000073">
    <property type="entry name" value="AB_hydrolase_1"/>
</dbReference>
<dbReference type="Gene3D" id="3.40.50.1820">
    <property type="entry name" value="alpha/beta hydrolase"/>
    <property type="match status" value="1"/>
</dbReference>
<reference evidence="3 4" key="1">
    <citation type="journal article" date="2016" name="Nat. Commun.">
        <title>Thousands of microbial genomes shed light on interconnected biogeochemical processes in an aquifer system.</title>
        <authorList>
            <person name="Anantharaman K."/>
            <person name="Brown C.T."/>
            <person name="Hug L.A."/>
            <person name="Sharon I."/>
            <person name="Castelle C.J."/>
            <person name="Probst A.J."/>
            <person name="Thomas B.C."/>
            <person name="Singh A."/>
            <person name="Wilkins M.J."/>
            <person name="Karaoz U."/>
            <person name="Brodie E.L."/>
            <person name="Williams K.H."/>
            <person name="Hubbard S.S."/>
            <person name="Banfield J.F."/>
        </authorList>
    </citation>
    <scope>NUCLEOTIDE SEQUENCE [LARGE SCALE GENOMIC DNA]</scope>
</reference>
<dbReference type="Pfam" id="PF12697">
    <property type="entry name" value="Abhydrolase_6"/>
    <property type="match status" value="1"/>
</dbReference>
<evidence type="ECO:0000259" key="2">
    <source>
        <dbReference type="Pfam" id="PF12697"/>
    </source>
</evidence>
<dbReference type="PANTHER" id="PTHR43798">
    <property type="entry name" value="MONOACYLGLYCEROL LIPASE"/>
    <property type="match status" value="1"/>
</dbReference>
<proteinExistence type="predicted"/>
<protein>
    <recommendedName>
        <fullName evidence="2">AB hydrolase-1 domain-containing protein</fullName>
    </recommendedName>
</protein>
<dbReference type="Proteomes" id="UP000177871">
    <property type="component" value="Unassembled WGS sequence"/>
</dbReference>
<dbReference type="EMBL" id="MFJK01000015">
    <property type="protein sequence ID" value="OGG18387.1"/>
    <property type="molecule type" value="Genomic_DNA"/>
</dbReference>
<dbReference type="SUPFAM" id="SSF53474">
    <property type="entry name" value="alpha/beta-Hydrolases"/>
    <property type="match status" value="1"/>
</dbReference>
<name>A0A1F6A247_9BACT</name>
<organism evidence="3 4">
    <name type="scientific">Candidatus Gottesmanbacteria bacterium RIFCSPHIGHO2_01_FULL_47_48</name>
    <dbReference type="NCBI Taxonomy" id="1798381"/>
    <lineage>
        <taxon>Bacteria</taxon>
        <taxon>Candidatus Gottesmaniibacteriota</taxon>
    </lineage>
</organism>
<dbReference type="STRING" id="1798381.A2721_00370"/>
<dbReference type="GO" id="GO:0016787">
    <property type="term" value="F:hydrolase activity"/>
    <property type="evidence" value="ECO:0007669"/>
    <property type="project" value="UniProtKB-KW"/>
</dbReference>